<protein>
    <submittedName>
        <fullName evidence="1">Uncharacterized protein</fullName>
    </submittedName>
</protein>
<dbReference type="EMBL" id="GBRH01271513">
    <property type="protein sequence ID" value="JAD26382.1"/>
    <property type="molecule type" value="Transcribed_RNA"/>
</dbReference>
<reference evidence="1" key="2">
    <citation type="journal article" date="2015" name="Data Brief">
        <title>Shoot transcriptome of the giant reed, Arundo donax.</title>
        <authorList>
            <person name="Barrero R.A."/>
            <person name="Guerrero F.D."/>
            <person name="Moolhuijzen P."/>
            <person name="Goolsby J.A."/>
            <person name="Tidwell J."/>
            <person name="Bellgard S.E."/>
            <person name="Bellgard M.I."/>
        </authorList>
    </citation>
    <scope>NUCLEOTIDE SEQUENCE</scope>
    <source>
        <tissue evidence="1">Shoot tissue taken approximately 20 cm above the soil surface</tissue>
    </source>
</reference>
<evidence type="ECO:0000313" key="1">
    <source>
        <dbReference type="EMBL" id="JAD26382.1"/>
    </source>
</evidence>
<sequence length="59" mass="6358">MATSASSRGWCGRWIRAGAASGRRWMRRGLTAASGCCSSPRATSSWRCAATWSKGCAWM</sequence>
<proteinExistence type="predicted"/>
<organism evidence="1">
    <name type="scientific">Arundo donax</name>
    <name type="common">Giant reed</name>
    <name type="synonym">Donax arundinaceus</name>
    <dbReference type="NCBI Taxonomy" id="35708"/>
    <lineage>
        <taxon>Eukaryota</taxon>
        <taxon>Viridiplantae</taxon>
        <taxon>Streptophyta</taxon>
        <taxon>Embryophyta</taxon>
        <taxon>Tracheophyta</taxon>
        <taxon>Spermatophyta</taxon>
        <taxon>Magnoliopsida</taxon>
        <taxon>Liliopsida</taxon>
        <taxon>Poales</taxon>
        <taxon>Poaceae</taxon>
        <taxon>PACMAD clade</taxon>
        <taxon>Arundinoideae</taxon>
        <taxon>Arundineae</taxon>
        <taxon>Arundo</taxon>
    </lineage>
</organism>
<reference evidence="1" key="1">
    <citation type="submission" date="2014-09" db="EMBL/GenBank/DDBJ databases">
        <authorList>
            <person name="Magalhaes I.L.F."/>
            <person name="Oliveira U."/>
            <person name="Santos F.R."/>
            <person name="Vidigal T.H.D.A."/>
            <person name="Brescovit A.D."/>
            <person name="Santos A.J."/>
        </authorList>
    </citation>
    <scope>NUCLEOTIDE SEQUENCE</scope>
    <source>
        <tissue evidence="1">Shoot tissue taken approximately 20 cm above the soil surface</tissue>
    </source>
</reference>
<accession>A0A0A8YUV6</accession>
<dbReference type="AlphaFoldDB" id="A0A0A8YUV6"/>
<name>A0A0A8YUV6_ARUDO</name>